<sequence length="37" mass="4133">AVMVGESSGAVKVGERLVRRRCSDRRLKRTATFLVID</sequence>
<evidence type="ECO:0000313" key="1">
    <source>
        <dbReference type="EMBL" id="MCI14270.1"/>
    </source>
</evidence>
<protein>
    <submittedName>
        <fullName evidence="1">Uncharacterized protein</fullName>
    </submittedName>
</protein>
<accession>A0A392PS36</accession>
<name>A0A392PS36_9FABA</name>
<dbReference type="AlphaFoldDB" id="A0A392PS36"/>
<dbReference type="Proteomes" id="UP000265520">
    <property type="component" value="Unassembled WGS sequence"/>
</dbReference>
<proteinExistence type="predicted"/>
<reference evidence="1 2" key="1">
    <citation type="journal article" date="2018" name="Front. Plant Sci.">
        <title>Red Clover (Trifolium pratense) and Zigzag Clover (T. medium) - A Picture of Genomic Similarities and Differences.</title>
        <authorList>
            <person name="Dluhosova J."/>
            <person name="Istvanek J."/>
            <person name="Nedelnik J."/>
            <person name="Repkova J."/>
        </authorList>
    </citation>
    <scope>NUCLEOTIDE SEQUENCE [LARGE SCALE GENOMIC DNA]</scope>
    <source>
        <strain evidence="2">cv. 10/8</strain>
        <tissue evidence="1">Leaf</tissue>
    </source>
</reference>
<keyword evidence="2" id="KW-1185">Reference proteome</keyword>
<organism evidence="1 2">
    <name type="scientific">Trifolium medium</name>
    <dbReference type="NCBI Taxonomy" id="97028"/>
    <lineage>
        <taxon>Eukaryota</taxon>
        <taxon>Viridiplantae</taxon>
        <taxon>Streptophyta</taxon>
        <taxon>Embryophyta</taxon>
        <taxon>Tracheophyta</taxon>
        <taxon>Spermatophyta</taxon>
        <taxon>Magnoliopsida</taxon>
        <taxon>eudicotyledons</taxon>
        <taxon>Gunneridae</taxon>
        <taxon>Pentapetalae</taxon>
        <taxon>rosids</taxon>
        <taxon>fabids</taxon>
        <taxon>Fabales</taxon>
        <taxon>Fabaceae</taxon>
        <taxon>Papilionoideae</taxon>
        <taxon>50 kb inversion clade</taxon>
        <taxon>NPAAA clade</taxon>
        <taxon>Hologalegina</taxon>
        <taxon>IRL clade</taxon>
        <taxon>Trifolieae</taxon>
        <taxon>Trifolium</taxon>
    </lineage>
</organism>
<comment type="caution">
    <text evidence="1">The sequence shown here is derived from an EMBL/GenBank/DDBJ whole genome shotgun (WGS) entry which is preliminary data.</text>
</comment>
<dbReference type="EMBL" id="LXQA010091674">
    <property type="protein sequence ID" value="MCI14270.1"/>
    <property type="molecule type" value="Genomic_DNA"/>
</dbReference>
<feature type="non-terminal residue" evidence="1">
    <location>
        <position position="1"/>
    </location>
</feature>
<evidence type="ECO:0000313" key="2">
    <source>
        <dbReference type="Proteomes" id="UP000265520"/>
    </source>
</evidence>